<dbReference type="STRING" id="1563681.BFP71_06735"/>
<evidence type="ECO:0000313" key="1">
    <source>
        <dbReference type="EMBL" id="OEK05810.1"/>
    </source>
</evidence>
<name>A0A1E5T355_9BACT</name>
<protein>
    <submittedName>
        <fullName evidence="1">Uncharacterized protein</fullName>
    </submittedName>
</protein>
<proteinExistence type="predicted"/>
<dbReference type="AlphaFoldDB" id="A0A1E5T355"/>
<keyword evidence="2" id="KW-1185">Reference proteome</keyword>
<dbReference type="OrthoDB" id="953239at2"/>
<dbReference type="Proteomes" id="UP000095552">
    <property type="component" value="Unassembled WGS sequence"/>
</dbReference>
<dbReference type="RefSeq" id="WP_069834728.1">
    <property type="nucleotide sequence ID" value="NZ_MDGQ01000004.1"/>
</dbReference>
<organism evidence="1 2">
    <name type="scientific">Roseivirga misakiensis</name>
    <dbReference type="NCBI Taxonomy" id="1563681"/>
    <lineage>
        <taxon>Bacteria</taxon>
        <taxon>Pseudomonadati</taxon>
        <taxon>Bacteroidota</taxon>
        <taxon>Cytophagia</taxon>
        <taxon>Cytophagales</taxon>
        <taxon>Roseivirgaceae</taxon>
        <taxon>Roseivirga</taxon>
    </lineage>
</organism>
<comment type="caution">
    <text evidence="1">The sequence shown here is derived from an EMBL/GenBank/DDBJ whole genome shotgun (WGS) entry which is preliminary data.</text>
</comment>
<evidence type="ECO:0000313" key="2">
    <source>
        <dbReference type="Proteomes" id="UP000095552"/>
    </source>
</evidence>
<accession>A0A1E5T355</accession>
<dbReference type="EMBL" id="MDGQ01000004">
    <property type="protein sequence ID" value="OEK05810.1"/>
    <property type="molecule type" value="Genomic_DNA"/>
</dbReference>
<reference evidence="1 2" key="1">
    <citation type="submission" date="2016-08" db="EMBL/GenBank/DDBJ databases">
        <title>Draft genome of Fabibacter sp. strain SK-8.</title>
        <authorList>
            <person name="Wong S.-K."/>
            <person name="Hamasaki K."/>
            <person name="Yoshizawa S."/>
        </authorList>
    </citation>
    <scope>NUCLEOTIDE SEQUENCE [LARGE SCALE GENOMIC DNA]</scope>
    <source>
        <strain evidence="1 2">SK-8</strain>
    </source>
</reference>
<gene>
    <name evidence="1" type="ORF">BFP71_06735</name>
</gene>
<sequence>MKKDIHIPEVTGVKICIAKSTNPLGESEWHVYMVNRNLIELTNVMIVSKGYESLEKDARKTSTLRHLVGTIEQQSVAKVEPISPEVFSFYNEFWVSYYIVNEMFDKKFVIAPFQEFELEEIEELELLGKTAT</sequence>